<proteinExistence type="predicted"/>
<accession>A0AAV3XKV1</accession>
<dbReference type="EMBL" id="BLAY01000169">
    <property type="protein sequence ID" value="GET42560.1"/>
    <property type="molecule type" value="Genomic_DNA"/>
</dbReference>
<dbReference type="AlphaFoldDB" id="A0AAV3XKV1"/>
<protein>
    <submittedName>
        <fullName evidence="2">Uncharacterized protein</fullName>
    </submittedName>
</protein>
<keyword evidence="3" id="KW-1185">Reference proteome</keyword>
<reference evidence="2" key="1">
    <citation type="submission" date="2019-10" db="EMBL/GenBank/DDBJ databases">
        <title>Draft genome sequece of Microseira wollei NIES-4236.</title>
        <authorList>
            <person name="Yamaguchi H."/>
            <person name="Suzuki S."/>
            <person name="Kawachi M."/>
        </authorList>
    </citation>
    <scope>NUCLEOTIDE SEQUENCE</scope>
    <source>
        <strain evidence="2">NIES-4236</strain>
    </source>
</reference>
<feature type="compositionally biased region" description="Polar residues" evidence="1">
    <location>
        <begin position="47"/>
        <end position="56"/>
    </location>
</feature>
<comment type="caution">
    <text evidence="2">The sequence shown here is derived from an EMBL/GenBank/DDBJ whole genome shotgun (WGS) entry which is preliminary data.</text>
</comment>
<dbReference type="Proteomes" id="UP001050975">
    <property type="component" value="Unassembled WGS sequence"/>
</dbReference>
<gene>
    <name evidence="2" type="ORF">MiSe_73780</name>
</gene>
<evidence type="ECO:0000313" key="3">
    <source>
        <dbReference type="Proteomes" id="UP001050975"/>
    </source>
</evidence>
<dbReference type="RefSeq" id="WP_226590292.1">
    <property type="nucleotide sequence ID" value="NZ_BLAY01000169.1"/>
</dbReference>
<feature type="compositionally biased region" description="Basic and acidic residues" evidence="1">
    <location>
        <begin position="57"/>
        <end position="85"/>
    </location>
</feature>
<sequence>MKNLMDSAICLRHACAIAFVKNLQVKRFVAVFLVVGMLFLANVNPVSANTNSGNETESSRFIERMEKADAKSERPKTTGEFLDEARGDVPLNERINNITRDSAEAFKQFGKLYTTGAEETARTLKDNVEQATENVLK</sequence>
<evidence type="ECO:0000256" key="1">
    <source>
        <dbReference type="SAM" id="MobiDB-lite"/>
    </source>
</evidence>
<name>A0AAV3XKV1_9CYAN</name>
<feature type="region of interest" description="Disordered" evidence="1">
    <location>
        <begin position="47"/>
        <end position="85"/>
    </location>
</feature>
<organism evidence="2 3">
    <name type="scientific">Microseira wollei NIES-4236</name>
    <dbReference type="NCBI Taxonomy" id="2530354"/>
    <lineage>
        <taxon>Bacteria</taxon>
        <taxon>Bacillati</taxon>
        <taxon>Cyanobacteriota</taxon>
        <taxon>Cyanophyceae</taxon>
        <taxon>Oscillatoriophycideae</taxon>
        <taxon>Aerosakkonematales</taxon>
        <taxon>Aerosakkonemataceae</taxon>
        <taxon>Microseira</taxon>
    </lineage>
</organism>
<evidence type="ECO:0000313" key="2">
    <source>
        <dbReference type="EMBL" id="GET42560.1"/>
    </source>
</evidence>